<accession>A0ABP1PZ55</accession>
<evidence type="ECO:0000256" key="1">
    <source>
        <dbReference type="SAM" id="MobiDB-lite"/>
    </source>
</evidence>
<evidence type="ECO:0000256" key="2">
    <source>
        <dbReference type="SAM" id="SignalP"/>
    </source>
</evidence>
<comment type="caution">
    <text evidence="3">The sequence shown here is derived from an EMBL/GenBank/DDBJ whole genome shotgun (WGS) entry which is preliminary data.</text>
</comment>
<gene>
    <name evidence="3" type="ORF">ODALV1_LOCUS5458</name>
</gene>
<feature type="region of interest" description="Disordered" evidence="1">
    <location>
        <begin position="213"/>
        <end position="239"/>
    </location>
</feature>
<name>A0ABP1PZ55_9HEXA</name>
<feature type="compositionally biased region" description="Low complexity" evidence="1">
    <location>
        <begin position="224"/>
        <end position="239"/>
    </location>
</feature>
<protein>
    <submittedName>
        <fullName evidence="3">Uncharacterized protein</fullName>
    </submittedName>
</protein>
<keyword evidence="4" id="KW-1185">Reference proteome</keyword>
<proteinExistence type="predicted"/>
<dbReference type="EMBL" id="CAXLJM020000016">
    <property type="protein sequence ID" value="CAL8083343.1"/>
    <property type="molecule type" value="Genomic_DNA"/>
</dbReference>
<evidence type="ECO:0000313" key="4">
    <source>
        <dbReference type="Proteomes" id="UP001642540"/>
    </source>
</evidence>
<sequence length="298" mass="33780">MALSPPISNMNPTVCVVILSLLFIETQASATSKYLFDTEKMLPPHQALQNIQTTTYSPLLKRHKRTIVPTGYKTCPKGFVLVDGLFQCIRKQPNAGFTFSQTQRPNRATFQLPFTTNSYRESRTTTSSPVLELQPQPAALRRSTTRLPDTTTTSLPDTTTTSLPVTIQHDETRRVFTTETNSIYAFEDERRTSEVMSTQVTSESYESRYELLSSRKSKEIPDHSTPFVTETTTSPNTPTTSAINFVTELAESPIPEVDQAFIKLRELRLHATTSHRNCKHPYELRLFRDGETIDDDYD</sequence>
<organism evidence="3 4">
    <name type="scientific">Orchesella dallaii</name>
    <dbReference type="NCBI Taxonomy" id="48710"/>
    <lineage>
        <taxon>Eukaryota</taxon>
        <taxon>Metazoa</taxon>
        <taxon>Ecdysozoa</taxon>
        <taxon>Arthropoda</taxon>
        <taxon>Hexapoda</taxon>
        <taxon>Collembola</taxon>
        <taxon>Entomobryomorpha</taxon>
        <taxon>Entomobryoidea</taxon>
        <taxon>Orchesellidae</taxon>
        <taxon>Orchesellinae</taxon>
        <taxon>Orchesella</taxon>
    </lineage>
</organism>
<feature type="chain" id="PRO_5046491886" evidence="2">
    <location>
        <begin position="31"/>
        <end position="298"/>
    </location>
</feature>
<feature type="signal peptide" evidence="2">
    <location>
        <begin position="1"/>
        <end position="30"/>
    </location>
</feature>
<keyword evidence="2" id="KW-0732">Signal</keyword>
<feature type="region of interest" description="Disordered" evidence="1">
    <location>
        <begin position="141"/>
        <end position="161"/>
    </location>
</feature>
<dbReference type="Proteomes" id="UP001642540">
    <property type="component" value="Unassembled WGS sequence"/>
</dbReference>
<evidence type="ECO:0000313" key="3">
    <source>
        <dbReference type="EMBL" id="CAL8083343.1"/>
    </source>
</evidence>
<reference evidence="3 4" key="1">
    <citation type="submission" date="2024-08" db="EMBL/GenBank/DDBJ databases">
        <authorList>
            <person name="Cucini C."/>
            <person name="Frati F."/>
        </authorList>
    </citation>
    <scope>NUCLEOTIDE SEQUENCE [LARGE SCALE GENOMIC DNA]</scope>
</reference>